<name>A0ABD3H437_9MARC</name>
<accession>A0ABD3H437</accession>
<reference evidence="5 6" key="1">
    <citation type="submission" date="2024-09" db="EMBL/GenBank/DDBJ databases">
        <title>Chromosome-scale assembly of Riccia sorocarpa.</title>
        <authorList>
            <person name="Paukszto L."/>
        </authorList>
    </citation>
    <scope>NUCLEOTIDE SEQUENCE [LARGE SCALE GENOMIC DNA]</scope>
    <source>
        <strain evidence="5">LP-2024</strain>
        <tissue evidence="5">Aerial parts of the thallus</tissue>
    </source>
</reference>
<keyword evidence="6" id="KW-1185">Reference proteome</keyword>
<evidence type="ECO:0000256" key="2">
    <source>
        <dbReference type="ARBA" id="ARBA00023015"/>
    </source>
</evidence>
<evidence type="ECO:0000256" key="4">
    <source>
        <dbReference type="SAM" id="MobiDB-lite"/>
    </source>
</evidence>
<evidence type="ECO:0000313" key="5">
    <source>
        <dbReference type="EMBL" id="KAL3684909.1"/>
    </source>
</evidence>
<gene>
    <name evidence="5" type="ORF">R1sor_002931</name>
</gene>
<organism evidence="5 6">
    <name type="scientific">Riccia sorocarpa</name>
    <dbReference type="NCBI Taxonomy" id="122646"/>
    <lineage>
        <taxon>Eukaryota</taxon>
        <taxon>Viridiplantae</taxon>
        <taxon>Streptophyta</taxon>
        <taxon>Embryophyta</taxon>
        <taxon>Marchantiophyta</taxon>
        <taxon>Marchantiopsida</taxon>
        <taxon>Marchantiidae</taxon>
        <taxon>Marchantiales</taxon>
        <taxon>Ricciaceae</taxon>
        <taxon>Riccia</taxon>
    </lineage>
</organism>
<evidence type="ECO:0000256" key="3">
    <source>
        <dbReference type="ARBA" id="ARBA00023163"/>
    </source>
</evidence>
<sequence length="654" mass="68779">MATLLMRASTADGTGGAVDKKRRSRKGKNAQKRQPQRGLGVAQLEKLRLQEQSLLCAPVSTTSSSYSVRLYTPAAADLITTRCEADVSQTILSLANGAAAASSLMRENGLTTSGHGEQSPNSSGMSCRTHLQSCHQLQGGKCDGGESRLLASRALASCLSSSSQPTSKFSSAANVPLLSTSLLTGHASSPLQDVGYDCEGRSHGLKVEDHELRVVLPGGACAEITTNTSHAAPSFYIYSAAIQNLKDAAAAAAAAAATPVVDSAAPASAAGYKLPSFFKNVSRIPIAISDPTQYIETLLGSDHILPHGTTISKRVELPMVGASPNADRPKELHSFQNLQTNSSIRAWPTSPDKASGRKRPWSSIIENGRHESPAAASQALDLNAPARDNEQLLNIHVDRHCAPVTQDLVPENHVGAHYTTGIVRSALGNSCLSLVKMRASNSSGALPLWQDSDSPSSASGYYSDMSLYTAPAAADNSVCFKQSASPSVARDGCSSVSSGPASYLTLSSRSPSRCLNNESETTPSPVRKESSICSSNFLTLGMSTTTFYSPVGNGWHESEESTQDTMMSMSKLKRSSSSGCDGDEGLQICTSITQELSAVELEKHKSLRNGLALQREHVFSPVSSSSLSANSPLRSAGTGHGAEDILDLRLKLAL</sequence>
<dbReference type="InterPro" id="IPR040356">
    <property type="entry name" value="SPEAR"/>
</dbReference>
<evidence type="ECO:0000313" key="6">
    <source>
        <dbReference type="Proteomes" id="UP001633002"/>
    </source>
</evidence>
<proteinExistence type="predicted"/>
<dbReference type="Proteomes" id="UP001633002">
    <property type="component" value="Unassembled WGS sequence"/>
</dbReference>
<feature type="region of interest" description="Disordered" evidence="4">
    <location>
        <begin position="504"/>
        <end position="529"/>
    </location>
</feature>
<comment type="caution">
    <text evidence="5">The sequence shown here is derived from an EMBL/GenBank/DDBJ whole genome shotgun (WGS) entry which is preliminary data.</text>
</comment>
<feature type="compositionally biased region" description="Polar residues" evidence="4">
    <location>
        <begin position="504"/>
        <end position="524"/>
    </location>
</feature>
<feature type="region of interest" description="Disordered" evidence="4">
    <location>
        <begin position="1"/>
        <end position="40"/>
    </location>
</feature>
<feature type="compositionally biased region" description="Basic residues" evidence="4">
    <location>
        <begin position="20"/>
        <end position="35"/>
    </location>
</feature>
<dbReference type="PANTHER" id="PTHR33388">
    <property type="entry name" value="OS01G0212500 PROTEIN"/>
    <property type="match status" value="1"/>
</dbReference>
<keyword evidence="3" id="KW-0804">Transcription</keyword>
<feature type="region of interest" description="Disordered" evidence="4">
    <location>
        <begin position="337"/>
        <end position="360"/>
    </location>
</feature>
<keyword evidence="1" id="KW-0678">Repressor</keyword>
<protein>
    <submittedName>
        <fullName evidence="5">Uncharacterized protein</fullName>
    </submittedName>
</protein>
<dbReference type="EMBL" id="JBJQOH010000006">
    <property type="protein sequence ID" value="KAL3684909.1"/>
    <property type="molecule type" value="Genomic_DNA"/>
</dbReference>
<dbReference type="PANTHER" id="PTHR33388:SF2">
    <property type="entry name" value="PROTEIN SPOROCYTELESS"/>
    <property type="match status" value="1"/>
</dbReference>
<keyword evidence="2" id="KW-0805">Transcription regulation</keyword>
<evidence type="ECO:0000256" key="1">
    <source>
        <dbReference type="ARBA" id="ARBA00022491"/>
    </source>
</evidence>
<dbReference type="AlphaFoldDB" id="A0ABD3H437"/>